<evidence type="ECO:0000256" key="8">
    <source>
        <dbReference type="ARBA" id="ARBA00022918"/>
    </source>
</evidence>
<sequence>MDKCFRGTEEFIAIYIDDILVFSESEADHEQHLKITLRICQENGLILSPTRMKIAVPEIEFLRAIIGKSKIKLQPHIIKKICDFDEEKLKTKAGLRSFLGILNYARNYIPRLSLLLGPLYEKTNPHGDKRLKPSDYELVKRIKKEVQSLPDLQIPPEDAYIIIETDGCMEGWGGVCKWKKKNEDPKQQEKVCAYASGKFKVIQSTIDAEINACINSLEKLKICYLDKKEVTLRTDCQAIISFYNKTNSNKASRVRWLKFADIITGTWVKINIEHINGKQNVLADSLSRLINFFFAECTEQNKEILAKSLTMIEEILEEDALLKNEKDGSEQITQISRHCLEYLMEHLNSPNQEHYIETIKSRPTELQSPLMNLEYTVTLQDKLNDKPLAKSLKLCEVSKQFWTPKPKSVLQSPAKITTGETIGRKSVSKINRPEACLLNLRPYATSWAESRYKTQQMFKTQARNLEADATNDVHILEAYAKDNKYNYSQNNYQEKNKWFHLCDDDKWCFEPGGPHTAHILQSRL</sequence>
<dbReference type="InterPro" id="IPR002156">
    <property type="entry name" value="RNaseH_domain"/>
</dbReference>
<dbReference type="InterPro" id="IPR043502">
    <property type="entry name" value="DNA/RNA_pol_sf"/>
</dbReference>
<comment type="caution">
    <text evidence="11">The sequence shown here is derived from an EMBL/GenBank/DDBJ whole genome shotgun (WGS) entry which is preliminary data.</text>
</comment>
<dbReference type="InterPro" id="IPR051320">
    <property type="entry name" value="Viral_Replic_Matur_Polypro"/>
</dbReference>
<keyword evidence="1" id="KW-0645">Protease</keyword>
<keyword evidence="2" id="KW-0808">Transferase</keyword>
<dbReference type="GO" id="GO:0003676">
    <property type="term" value="F:nucleic acid binding"/>
    <property type="evidence" value="ECO:0007669"/>
    <property type="project" value="InterPro"/>
</dbReference>
<dbReference type="EMBL" id="SZYD01000007">
    <property type="protein sequence ID" value="KAD5803578.1"/>
    <property type="molecule type" value="Genomic_DNA"/>
</dbReference>
<keyword evidence="5" id="KW-0064">Aspartyl protease</keyword>
<evidence type="ECO:0000256" key="6">
    <source>
        <dbReference type="ARBA" id="ARBA00022759"/>
    </source>
</evidence>
<evidence type="ECO:0000256" key="7">
    <source>
        <dbReference type="ARBA" id="ARBA00022801"/>
    </source>
</evidence>
<keyword evidence="4" id="KW-0540">Nuclease</keyword>
<dbReference type="AlphaFoldDB" id="A0A5N6P499"/>
<dbReference type="Gene3D" id="3.30.420.10">
    <property type="entry name" value="Ribonuclease H-like superfamily/Ribonuclease H"/>
    <property type="match status" value="1"/>
</dbReference>
<evidence type="ECO:0000259" key="9">
    <source>
        <dbReference type="PROSITE" id="PS50878"/>
    </source>
</evidence>
<accession>A0A5N6P499</accession>
<reference evidence="11 12" key="1">
    <citation type="submission" date="2019-05" db="EMBL/GenBank/DDBJ databases">
        <title>Mikania micrantha, genome provides insights into the molecular mechanism of rapid growth.</title>
        <authorList>
            <person name="Liu B."/>
        </authorList>
    </citation>
    <scope>NUCLEOTIDE SEQUENCE [LARGE SCALE GENOMIC DNA]</scope>
    <source>
        <strain evidence="11">NLD-2019</strain>
        <tissue evidence="11">Leaf</tissue>
    </source>
</reference>
<evidence type="ECO:0000256" key="1">
    <source>
        <dbReference type="ARBA" id="ARBA00022670"/>
    </source>
</evidence>
<dbReference type="GO" id="GO:0004190">
    <property type="term" value="F:aspartic-type endopeptidase activity"/>
    <property type="evidence" value="ECO:0007669"/>
    <property type="project" value="UniProtKB-KW"/>
</dbReference>
<dbReference type="PANTHER" id="PTHR33064:SF37">
    <property type="entry name" value="RIBONUCLEASE H"/>
    <property type="match status" value="1"/>
</dbReference>
<name>A0A5N6P499_9ASTR</name>
<dbReference type="SUPFAM" id="SSF56672">
    <property type="entry name" value="DNA/RNA polymerases"/>
    <property type="match status" value="1"/>
</dbReference>
<dbReference type="Gene3D" id="3.30.70.270">
    <property type="match status" value="2"/>
</dbReference>
<dbReference type="PROSITE" id="PS50879">
    <property type="entry name" value="RNASE_H_1"/>
    <property type="match status" value="1"/>
</dbReference>
<dbReference type="PANTHER" id="PTHR33064">
    <property type="entry name" value="POL PROTEIN"/>
    <property type="match status" value="1"/>
</dbReference>
<dbReference type="Pfam" id="PF00078">
    <property type="entry name" value="RVT_1"/>
    <property type="match status" value="1"/>
</dbReference>
<evidence type="ECO:0000256" key="2">
    <source>
        <dbReference type="ARBA" id="ARBA00022679"/>
    </source>
</evidence>
<dbReference type="Proteomes" id="UP000326396">
    <property type="component" value="Linkage Group LG15"/>
</dbReference>
<dbReference type="InterPro" id="IPR041373">
    <property type="entry name" value="RT_RNaseH"/>
</dbReference>
<evidence type="ECO:0000256" key="5">
    <source>
        <dbReference type="ARBA" id="ARBA00022750"/>
    </source>
</evidence>
<evidence type="ECO:0000256" key="3">
    <source>
        <dbReference type="ARBA" id="ARBA00022695"/>
    </source>
</evidence>
<dbReference type="Pfam" id="PF17917">
    <property type="entry name" value="RT_RNaseH"/>
    <property type="match status" value="1"/>
</dbReference>
<keyword evidence="8" id="KW-0695">RNA-directed DNA polymerase</keyword>
<evidence type="ECO:0000256" key="4">
    <source>
        <dbReference type="ARBA" id="ARBA00022722"/>
    </source>
</evidence>
<keyword evidence="3" id="KW-0548">Nucleotidyltransferase</keyword>
<dbReference type="GO" id="GO:0004523">
    <property type="term" value="F:RNA-DNA hybrid ribonuclease activity"/>
    <property type="evidence" value="ECO:0007669"/>
    <property type="project" value="InterPro"/>
</dbReference>
<dbReference type="InterPro" id="IPR036397">
    <property type="entry name" value="RNaseH_sf"/>
</dbReference>
<dbReference type="InterPro" id="IPR000477">
    <property type="entry name" value="RT_dom"/>
</dbReference>
<proteinExistence type="predicted"/>
<dbReference type="OrthoDB" id="1914518at2759"/>
<keyword evidence="6" id="KW-0255">Endonuclease</keyword>
<organism evidence="11 12">
    <name type="scientific">Mikania micrantha</name>
    <name type="common">bitter vine</name>
    <dbReference type="NCBI Taxonomy" id="192012"/>
    <lineage>
        <taxon>Eukaryota</taxon>
        <taxon>Viridiplantae</taxon>
        <taxon>Streptophyta</taxon>
        <taxon>Embryophyta</taxon>
        <taxon>Tracheophyta</taxon>
        <taxon>Spermatophyta</taxon>
        <taxon>Magnoliopsida</taxon>
        <taxon>eudicotyledons</taxon>
        <taxon>Gunneridae</taxon>
        <taxon>Pentapetalae</taxon>
        <taxon>asterids</taxon>
        <taxon>campanulids</taxon>
        <taxon>Asterales</taxon>
        <taxon>Asteraceae</taxon>
        <taxon>Asteroideae</taxon>
        <taxon>Heliantheae alliance</taxon>
        <taxon>Eupatorieae</taxon>
        <taxon>Mikania</taxon>
    </lineage>
</organism>
<dbReference type="PROSITE" id="PS50878">
    <property type="entry name" value="RT_POL"/>
    <property type="match status" value="1"/>
</dbReference>
<evidence type="ECO:0000313" key="11">
    <source>
        <dbReference type="EMBL" id="KAD5803578.1"/>
    </source>
</evidence>
<feature type="domain" description="RNase H type-1" evidence="10">
    <location>
        <begin position="157"/>
        <end position="292"/>
    </location>
</feature>
<evidence type="ECO:0000313" key="12">
    <source>
        <dbReference type="Proteomes" id="UP000326396"/>
    </source>
</evidence>
<dbReference type="GO" id="GO:0003964">
    <property type="term" value="F:RNA-directed DNA polymerase activity"/>
    <property type="evidence" value="ECO:0007669"/>
    <property type="project" value="UniProtKB-KW"/>
</dbReference>
<keyword evidence="12" id="KW-1185">Reference proteome</keyword>
<dbReference type="GO" id="GO:0006508">
    <property type="term" value="P:proteolysis"/>
    <property type="evidence" value="ECO:0007669"/>
    <property type="project" value="UniProtKB-KW"/>
</dbReference>
<protein>
    <submittedName>
        <fullName evidence="11">Uncharacterized protein</fullName>
    </submittedName>
</protein>
<gene>
    <name evidence="11" type="ORF">E3N88_14938</name>
</gene>
<evidence type="ECO:0000259" key="10">
    <source>
        <dbReference type="PROSITE" id="PS50879"/>
    </source>
</evidence>
<dbReference type="InterPro" id="IPR043128">
    <property type="entry name" value="Rev_trsase/Diguanyl_cyclase"/>
</dbReference>
<feature type="domain" description="Reverse transcriptase" evidence="9">
    <location>
        <begin position="1"/>
        <end position="66"/>
    </location>
</feature>
<keyword evidence="7" id="KW-0378">Hydrolase</keyword>